<dbReference type="SUPFAM" id="SSF55811">
    <property type="entry name" value="Nudix"/>
    <property type="match status" value="1"/>
</dbReference>
<feature type="domain" description="Nudix hydrolase" evidence="3">
    <location>
        <begin position="64"/>
        <end position="213"/>
    </location>
</feature>
<dbReference type="CDD" id="cd18888">
    <property type="entry name" value="NUDIX_ADPRase_Nudt5"/>
    <property type="match status" value="1"/>
</dbReference>
<dbReference type="InterPro" id="IPR015797">
    <property type="entry name" value="NUDIX_hydrolase-like_dom_sf"/>
</dbReference>
<evidence type="ECO:0000259" key="3">
    <source>
        <dbReference type="PROSITE" id="PS51462"/>
    </source>
</evidence>
<name>A0ABP0FK09_CLALP</name>
<dbReference type="PANTHER" id="PTHR11839:SF1">
    <property type="entry name" value="ADP-SUGAR PYROPHOSPHATASE"/>
    <property type="match status" value="1"/>
</dbReference>
<dbReference type="Pfam" id="PF00293">
    <property type="entry name" value="NUDIX"/>
    <property type="match status" value="1"/>
</dbReference>
<accession>A0ABP0FK09</accession>
<dbReference type="Proteomes" id="UP001642483">
    <property type="component" value="Unassembled WGS sequence"/>
</dbReference>
<comment type="similarity">
    <text evidence="1">Belongs to the Nudix hydrolase family.</text>
</comment>
<comment type="caution">
    <text evidence="4">The sequence shown here is derived from an EMBL/GenBank/DDBJ whole genome shotgun (WGS) entry which is preliminary data.</text>
</comment>
<dbReference type="PROSITE" id="PS51462">
    <property type="entry name" value="NUDIX"/>
    <property type="match status" value="1"/>
</dbReference>
<proteinExistence type="inferred from homology"/>
<evidence type="ECO:0000256" key="2">
    <source>
        <dbReference type="ARBA" id="ARBA00022801"/>
    </source>
</evidence>
<dbReference type="EMBL" id="CAWYQH010000057">
    <property type="protein sequence ID" value="CAK8678757.1"/>
    <property type="molecule type" value="Genomic_DNA"/>
</dbReference>
<dbReference type="InterPro" id="IPR000086">
    <property type="entry name" value="NUDIX_hydrolase_dom"/>
</dbReference>
<evidence type="ECO:0000313" key="4">
    <source>
        <dbReference type="EMBL" id="CAK8678757.1"/>
    </source>
</evidence>
<keyword evidence="2" id="KW-0378">Hydrolase</keyword>
<gene>
    <name evidence="4" type="ORF">CVLEPA_LOCUS9043</name>
</gene>
<reference evidence="4 5" key="1">
    <citation type="submission" date="2024-02" db="EMBL/GenBank/DDBJ databases">
        <authorList>
            <person name="Daric V."/>
            <person name="Darras S."/>
        </authorList>
    </citation>
    <scope>NUCLEOTIDE SEQUENCE [LARGE SCALE GENOMIC DNA]</scope>
</reference>
<sequence length="239" mass="26521">MNMDANEIKPCVKDNFSKSVINNVEVVHHGNWLDTLAINYTDPLGNSRQWEAVSCTTKPKRQDAVDSVEVIALLKRNLHHNCIVLVKQFRPPLGCYSIELPAGLCDESDLNVEATALRELYEETGYMGKVTKMAKNYQPTSLDPSTQSSCISNVHVLIDGDDPKNIDCAQHLDEGEFVEVLLVPVRNLLHRLNELVTGAPEKTIVDSRLYALATGLEMGLTLNTKCKPLEDESTLQSST</sequence>
<protein>
    <recommendedName>
        <fullName evidence="3">Nudix hydrolase domain-containing protein</fullName>
    </recommendedName>
</protein>
<organism evidence="4 5">
    <name type="scientific">Clavelina lepadiformis</name>
    <name type="common">Light-bulb sea squirt</name>
    <name type="synonym">Ascidia lepadiformis</name>
    <dbReference type="NCBI Taxonomy" id="159417"/>
    <lineage>
        <taxon>Eukaryota</taxon>
        <taxon>Metazoa</taxon>
        <taxon>Chordata</taxon>
        <taxon>Tunicata</taxon>
        <taxon>Ascidiacea</taxon>
        <taxon>Aplousobranchia</taxon>
        <taxon>Clavelinidae</taxon>
        <taxon>Clavelina</taxon>
    </lineage>
</organism>
<evidence type="ECO:0000256" key="1">
    <source>
        <dbReference type="ARBA" id="ARBA00005582"/>
    </source>
</evidence>
<dbReference type="PANTHER" id="PTHR11839">
    <property type="entry name" value="UDP/ADP-SUGAR PYROPHOSPHATASE"/>
    <property type="match status" value="1"/>
</dbReference>
<keyword evidence="5" id="KW-1185">Reference proteome</keyword>
<evidence type="ECO:0000313" key="5">
    <source>
        <dbReference type="Proteomes" id="UP001642483"/>
    </source>
</evidence>
<dbReference type="Gene3D" id="3.90.79.10">
    <property type="entry name" value="Nucleoside Triphosphate Pyrophosphohydrolase"/>
    <property type="match status" value="1"/>
</dbReference>